<dbReference type="OrthoDB" id="1438005at2"/>
<dbReference type="RefSeq" id="WP_116695043.1">
    <property type="nucleotide sequence ID" value="NZ_QEHR01000007.1"/>
</dbReference>
<dbReference type="Proteomes" id="UP000245962">
    <property type="component" value="Unassembled WGS sequence"/>
</dbReference>
<organism evidence="1 2">
    <name type="scientific">Marixanthomonas spongiae</name>
    <dbReference type="NCBI Taxonomy" id="2174845"/>
    <lineage>
        <taxon>Bacteria</taxon>
        <taxon>Pseudomonadati</taxon>
        <taxon>Bacteroidota</taxon>
        <taxon>Flavobacteriia</taxon>
        <taxon>Flavobacteriales</taxon>
        <taxon>Flavobacteriaceae</taxon>
        <taxon>Marixanthomonas</taxon>
    </lineage>
</organism>
<dbReference type="PROSITE" id="PS51257">
    <property type="entry name" value="PROKAR_LIPOPROTEIN"/>
    <property type="match status" value="1"/>
</dbReference>
<name>A0A2U0HYG1_9FLAO</name>
<dbReference type="EMBL" id="QEHR01000007">
    <property type="protein sequence ID" value="PVW13912.1"/>
    <property type="molecule type" value="Genomic_DNA"/>
</dbReference>
<evidence type="ECO:0000313" key="2">
    <source>
        <dbReference type="Proteomes" id="UP000245962"/>
    </source>
</evidence>
<comment type="caution">
    <text evidence="1">The sequence shown here is derived from an EMBL/GenBank/DDBJ whole genome shotgun (WGS) entry which is preliminary data.</text>
</comment>
<evidence type="ECO:0008006" key="3">
    <source>
        <dbReference type="Google" id="ProtNLM"/>
    </source>
</evidence>
<accession>A0A2U0HYG1</accession>
<dbReference type="AlphaFoldDB" id="A0A2U0HYG1"/>
<evidence type="ECO:0000313" key="1">
    <source>
        <dbReference type="EMBL" id="PVW13912.1"/>
    </source>
</evidence>
<keyword evidence="2" id="KW-1185">Reference proteome</keyword>
<sequence length="219" mass="25470">MKILKTFIVLFIIVSCSVKKTEYQITVFDKVLGAENSKTLNSLVSDFEKDIIKKIYPNLKTEKAYKQFLIDVNENKLTFRNKISSENRKKFNDSKLKLEIYEYPDSVWIEGNDIKSRFTFKNDDGTTDYRIGFHSVNLKKNIDSLIKAEYKTPRMNYVGEYMQAINKIKDENDFLKAFYDVKETAGFIHPEIMAGIILKSKPDFSSPITKGLIVMEFGY</sequence>
<reference evidence="1 2" key="1">
    <citation type="submission" date="2018-04" db="EMBL/GenBank/DDBJ databases">
        <title>Marixanthomonas spongiae HN-E44 sp. nov., isolated from a marine sponge.</title>
        <authorList>
            <person name="Luo L."/>
            <person name="Zhuang L."/>
        </authorList>
    </citation>
    <scope>NUCLEOTIDE SEQUENCE [LARGE SCALE GENOMIC DNA]</scope>
    <source>
        <strain evidence="1 2">HN-E44</strain>
    </source>
</reference>
<proteinExistence type="predicted"/>
<gene>
    <name evidence="1" type="ORF">DDV96_12235</name>
</gene>
<protein>
    <recommendedName>
        <fullName evidence="3">Lipoprotein</fullName>
    </recommendedName>
</protein>